<dbReference type="CDD" id="cd00408">
    <property type="entry name" value="DHDPS-like"/>
    <property type="match status" value="1"/>
</dbReference>
<organism evidence="2 3">
    <name type="scientific">Candidatus Desulfacyla euxinica</name>
    <dbReference type="NCBI Taxonomy" id="2841693"/>
    <lineage>
        <taxon>Bacteria</taxon>
        <taxon>Deltaproteobacteria</taxon>
        <taxon>Candidatus Desulfacyla</taxon>
    </lineage>
</organism>
<comment type="caution">
    <text evidence="2">The sequence shown here is derived from an EMBL/GenBank/DDBJ whole genome shotgun (WGS) entry which is preliminary data.</text>
</comment>
<dbReference type="Proteomes" id="UP000650524">
    <property type="component" value="Unassembled WGS sequence"/>
</dbReference>
<name>A0A8J6T5Z8_9DELT</name>
<proteinExistence type="predicted"/>
<dbReference type="Gene3D" id="3.20.20.70">
    <property type="entry name" value="Aldolase class I"/>
    <property type="match status" value="1"/>
</dbReference>
<dbReference type="EMBL" id="JACNJD010000359">
    <property type="protein sequence ID" value="MBC8179212.1"/>
    <property type="molecule type" value="Genomic_DNA"/>
</dbReference>
<dbReference type="InterPro" id="IPR002220">
    <property type="entry name" value="DapA-like"/>
</dbReference>
<dbReference type="Pfam" id="PF00701">
    <property type="entry name" value="DHDPS"/>
    <property type="match status" value="1"/>
</dbReference>
<dbReference type="SUPFAM" id="SSF51569">
    <property type="entry name" value="Aldolase"/>
    <property type="match status" value="1"/>
</dbReference>
<sequence length="327" mass="36356">MQVITAPRGLIADIITPFTKGGAIDGPGLQRLLNRVAPHAQAVFLASPHTGEGKSLHTEQRVELLEQAIPAMAQNPIPILIWVTRDDEAGSRHTTIALREVIEKRRYTGDVFWVDTPLYYHSNRGLPDLYTALCSVVGKPYILYNDPGFINGLSKPLKRNNIRTAVLKELVSLEGITGLIFSGSLDRVNNYHKACRGRPHFRIYDGEESHFLDNPSTSGVVSAGANLAPKSWGKIIQSSLDLSAHKKGYPDHLQQIWILGDYLRSMRDIYNSRATAPILKEILSDMGIIETPACTFQIEDTKESKSRLRDLMKEFGDYPGEGKVPKV</sequence>
<keyword evidence="1" id="KW-0456">Lyase</keyword>
<protein>
    <submittedName>
        <fullName evidence="2">Dihydrodipicolinate synthase family protein</fullName>
    </submittedName>
</protein>
<dbReference type="GO" id="GO:0005829">
    <property type="term" value="C:cytosol"/>
    <property type="evidence" value="ECO:0007669"/>
    <property type="project" value="TreeGrafter"/>
</dbReference>
<evidence type="ECO:0000313" key="3">
    <source>
        <dbReference type="Proteomes" id="UP000650524"/>
    </source>
</evidence>
<dbReference type="PANTHER" id="PTHR42849">
    <property type="entry name" value="N-ACETYLNEURAMINATE LYASE"/>
    <property type="match status" value="1"/>
</dbReference>
<gene>
    <name evidence="2" type="ORF">H8E19_17560</name>
</gene>
<dbReference type="PANTHER" id="PTHR42849:SF1">
    <property type="entry name" value="N-ACETYLNEURAMINATE LYASE"/>
    <property type="match status" value="1"/>
</dbReference>
<evidence type="ECO:0000256" key="1">
    <source>
        <dbReference type="ARBA" id="ARBA00023239"/>
    </source>
</evidence>
<dbReference type="GO" id="GO:0019262">
    <property type="term" value="P:N-acetylneuraminate catabolic process"/>
    <property type="evidence" value="ECO:0007669"/>
    <property type="project" value="TreeGrafter"/>
</dbReference>
<accession>A0A8J6T5Z8</accession>
<reference evidence="2 3" key="1">
    <citation type="submission" date="2020-08" db="EMBL/GenBank/DDBJ databases">
        <title>Bridging the membrane lipid divide: bacteria of the FCB group superphylum have the potential to synthesize archaeal ether lipids.</title>
        <authorList>
            <person name="Villanueva L."/>
            <person name="Von Meijenfeldt F.A.B."/>
            <person name="Westbye A.B."/>
            <person name="Yadav S."/>
            <person name="Hopmans E.C."/>
            <person name="Dutilh B.E."/>
            <person name="Sinninghe Damste J.S."/>
        </authorList>
    </citation>
    <scope>NUCLEOTIDE SEQUENCE [LARGE SCALE GENOMIC DNA]</scope>
    <source>
        <strain evidence="2">NIOZ-UU27</strain>
    </source>
</reference>
<dbReference type="InterPro" id="IPR013785">
    <property type="entry name" value="Aldolase_TIM"/>
</dbReference>
<dbReference type="SMART" id="SM01130">
    <property type="entry name" value="DHDPS"/>
    <property type="match status" value="1"/>
</dbReference>
<evidence type="ECO:0000313" key="2">
    <source>
        <dbReference type="EMBL" id="MBC8179212.1"/>
    </source>
</evidence>
<dbReference type="AlphaFoldDB" id="A0A8J6T5Z8"/>
<dbReference type="GO" id="GO:0008747">
    <property type="term" value="F:N-acetylneuraminate lyase activity"/>
    <property type="evidence" value="ECO:0007669"/>
    <property type="project" value="TreeGrafter"/>
</dbReference>